<feature type="binding site" evidence="5">
    <location>
        <position position="148"/>
    </location>
    <ligand>
        <name>S-adenosyl-L-methionine</name>
        <dbReference type="ChEBI" id="CHEBI:59789"/>
    </ligand>
</feature>
<evidence type="ECO:0000313" key="9">
    <source>
        <dbReference type="Proteomes" id="UP000009026"/>
    </source>
</evidence>
<proteinExistence type="inferred from homology"/>
<dbReference type="Gene3D" id="3.40.50.150">
    <property type="entry name" value="Vaccinia Virus protein VP39"/>
    <property type="match status" value="1"/>
</dbReference>
<dbReference type="eggNOG" id="COG2890">
    <property type="taxonomic scope" value="Bacteria"/>
</dbReference>
<dbReference type="NCBIfam" id="TIGR03534">
    <property type="entry name" value="RF_mod_PrmC"/>
    <property type="match status" value="1"/>
</dbReference>
<dbReference type="InterPro" id="IPR050320">
    <property type="entry name" value="N5-glutamine_MTase"/>
</dbReference>
<evidence type="ECO:0000256" key="1">
    <source>
        <dbReference type="ARBA" id="ARBA00022603"/>
    </source>
</evidence>
<keyword evidence="3 5" id="KW-0949">S-adenosyl-L-methionine</keyword>
<evidence type="ECO:0000259" key="7">
    <source>
        <dbReference type="Pfam" id="PF17827"/>
    </source>
</evidence>
<dbReference type="Pfam" id="PF05175">
    <property type="entry name" value="MTS"/>
    <property type="match status" value="1"/>
</dbReference>
<dbReference type="InterPro" id="IPR019874">
    <property type="entry name" value="RF_methyltr_PrmC"/>
</dbReference>
<feature type="binding site" evidence="5">
    <location>
        <position position="193"/>
    </location>
    <ligand>
        <name>S-adenosyl-L-methionine</name>
        <dbReference type="ChEBI" id="CHEBI:59789"/>
    </ligand>
</feature>
<protein>
    <recommendedName>
        <fullName evidence="5">Release factor glutamine methyltransferase</fullName>
        <shortName evidence="5">RF MTase</shortName>
        <ecNumber evidence="5">2.1.1.297</ecNumber>
    </recommendedName>
    <alternativeName>
        <fullName evidence="5">N5-glutamine methyltransferase PrmC</fullName>
    </alternativeName>
    <alternativeName>
        <fullName evidence="5">Protein-(glutamine-N5) MTase PrmC</fullName>
    </alternativeName>
    <alternativeName>
        <fullName evidence="5">Protein-glutamine N-methyltransferase PrmC</fullName>
    </alternativeName>
</protein>
<comment type="function">
    <text evidence="5">Methylates the class 1 translation termination release factors RF1/PrfA and RF2/PrfB on the glutamine residue of the universally conserved GGQ motif.</text>
</comment>
<gene>
    <name evidence="5" type="primary">prmC</name>
    <name evidence="8" type="ORF">A176_001967</name>
</gene>
<feature type="domain" description="Release factor glutamine methyltransferase N-terminal" evidence="7">
    <location>
        <begin position="11"/>
        <end position="80"/>
    </location>
</feature>
<dbReference type="AlphaFoldDB" id="A0A0H4WUS6"/>
<dbReference type="InterPro" id="IPR004556">
    <property type="entry name" value="HemK-like"/>
</dbReference>
<dbReference type="STRING" id="1297742.A176_001967"/>
<feature type="binding site" evidence="5">
    <location>
        <begin position="193"/>
        <end position="196"/>
    </location>
    <ligand>
        <name>substrate</name>
    </ligand>
</feature>
<dbReference type="InterPro" id="IPR007848">
    <property type="entry name" value="Small_mtfrase_dom"/>
</dbReference>
<dbReference type="InterPro" id="IPR002052">
    <property type="entry name" value="DNA_methylase_N6_adenine_CS"/>
</dbReference>
<dbReference type="FunFam" id="3.40.50.150:FF:000053">
    <property type="entry name" value="Release factor glutamine methyltransferase"/>
    <property type="match status" value="1"/>
</dbReference>
<keyword evidence="9" id="KW-1185">Reference proteome</keyword>
<comment type="catalytic activity">
    <reaction evidence="4 5">
        <text>L-glutaminyl-[peptide chain release factor] + S-adenosyl-L-methionine = N(5)-methyl-L-glutaminyl-[peptide chain release factor] + S-adenosyl-L-homocysteine + H(+)</text>
        <dbReference type="Rhea" id="RHEA:42896"/>
        <dbReference type="Rhea" id="RHEA-COMP:10271"/>
        <dbReference type="Rhea" id="RHEA-COMP:10272"/>
        <dbReference type="ChEBI" id="CHEBI:15378"/>
        <dbReference type="ChEBI" id="CHEBI:30011"/>
        <dbReference type="ChEBI" id="CHEBI:57856"/>
        <dbReference type="ChEBI" id="CHEBI:59789"/>
        <dbReference type="ChEBI" id="CHEBI:61891"/>
        <dbReference type="EC" id="2.1.1.297"/>
    </reaction>
</comment>
<name>A0A0H4WUS6_9BACT</name>
<evidence type="ECO:0000256" key="4">
    <source>
        <dbReference type="ARBA" id="ARBA00048391"/>
    </source>
</evidence>
<organism evidence="8 9">
    <name type="scientific">Pseudomyxococcus hansupus</name>
    <dbReference type="NCBI Taxonomy" id="1297742"/>
    <lineage>
        <taxon>Bacteria</taxon>
        <taxon>Pseudomonadati</taxon>
        <taxon>Myxococcota</taxon>
        <taxon>Myxococcia</taxon>
        <taxon>Myxococcales</taxon>
        <taxon>Cystobacterineae</taxon>
        <taxon>Myxococcaceae</taxon>
        <taxon>Pseudomyxococcus</taxon>
    </lineage>
</organism>
<keyword evidence="2 5" id="KW-0808">Transferase</keyword>
<dbReference type="EMBL" id="CP012109">
    <property type="protein sequence ID" value="AKQ65055.1"/>
    <property type="molecule type" value="Genomic_DNA"/>
</dbReference>
<dbReference type="SUPFAM" id="SSF53335">
    <property type="entry name" value="S-adenosyl-L-methionine-dependent methyltransferases"/>
    <property type="match status" value="1"/>
</dbReference>
<dbReference type="CDD" id="cd02440">
    <property type="entry name" value="AdoMet_MTases"/>
    <property type="match status" value="1"/>
</dbReference>
<dbReference type="PATRIC" id="fig|1297742.4.peg.1991"/>
<dbReference type="HAMAP" id="MF_02126">
    <property type="entry name" value="RF_methyltr_PrmC"/>
    <property type="match status" value="1"/>
</dbReference>
<dbReference type="GO" id="GO:0102559">
    <property type="term" value="F:peptide chain release factor N(5)-glutamine methyltransferase activity"/>
    <property type="evidence" value="ECO:0007669"/>
    <property type="project" value="UniProtKB-EC"/>
</dbReference>
<dbReference type="EC" id="2.1.1.297" evidence="5"/>
<reference evidence="8 9" key="1">
    <citation type="journal article" date="2016" name="PLoS ONE">
        <title>Complete Genome Sequence and Comparative Genomics of a Novel Myxobacterium Myxococcus hansupus.</title>
        <authorList>
            <person name="Sharma G."/>
            <person name="Narwani T."/>
            <person name="Subramanian S."/>
        </authorList>
    </citation>
    <scope>NUCLEOTIDE SEQUENCE [LARGE SCALE GENOMIC DNA]</scope>
    <source>
        <strain evidence="9">mixupus</strain>
    </source>
</reference>
<dbReference type="InterPro" id="IPR040758">
    <property type="entry name" value="PrmC_N"/>
</dbReference>
<evidence type="ECO:0000256" key="5">
    <source>
        <dbReference type="HAMAP-Rule" id="MF_02126"/>
    </source>
</evidence>
<dbReference type="Proteomes" id="UP000009026">
    <property type="component" value="Chromosome"/>
</dbReference>
<dbReference type="KEGG" id="mym:A176_001967"/>
<evidence type="ECO:0000259" key="6">
    <source>
        <dbReference type="Pfam" id="PF05175"/>
    </source>
</evidence>
<dbReference type="RefSeq" id="WP_002637585.1">
    <property type="nucleotide sequence ID" value="NZ_CP012109.1"/>
</dbReference>
<dbReference type="PANTHER" id="PTHR18895">
    <property type="entry name" value="HEMK METHYLTRANSFERASE"/>
    <property type="match status" value="1"/>
</dbReference>
<dbReference type="GO" id="GO:0032259">
    <property type="term" value="P:methylation"/>
    <property type="evidence" value="ECO:0007669"/>
    <property type="project" value="UniProtKB-KW"/>
</dbReference>
<sequence length="293" mass="31958">MSSEPWTIRKVLTWTTQHFEKRQVDAPRLTAEILLSFVLKLSRVRLYVDLDRPLSKEELGAYRALIERRMAGEPTQYLTGVREFYNRPFKVDARVLIPRPETELLVEAALRMLPKDAPGRALDVCTGSGCIAISLAAERPQATVIATDLSPDACALAQENAQALGVADRVTVLQGDLFAPVPADARFQVVVSNPPYIASGDIPGLSAEVRREPKLALDGGPDGLVAVRRVVTGARQWLEPGGLLAMEIGEDQGPALLELLRAAGYADVRVEKDLERRERMAFGTQPVASGPQG</sequence>
<dbReference type="PANTHER" id="PTHR18895:SF74">
    <property type="entry name" value="MTRF1L RELEASE FACTOR GLUTAMINE METHYLTRANSFERASE"/>
    <property type="match status" value="1"/>
</dbReference>
<feature type="domain" description="Methyltransferase small" evidence="6">
    <location>
        <begin position="110"/>
        <end position="199"/>
    </location>
</feature>
<dbReference type="NCBIfam" id="TIGR00536">
    <property type="entry name" value="hemK_fam"/>
    <property type="match status" value="1"/>
</dbReference>
<evidence type="ECO:0000313" key="8">
    <source>
        <dbReference type="EMBL" id="AKQ65055.1"/>
    </source>
</evidence>
<dbReference type="GO" id="GO:0003676">
    <property type="term" value="F:nucleic acid binding"/>
    <property type="evidence" value="ECO:0007669"/>
    <property type="project" value="InterPro"/>
</dbReference>
<dbReference type="PROSITE" id="PS00092">
    <property type="entry name" value="N6_MTASE"/>
    <property type="match status" value="1"/>
</dbReference>
<comment type="similarity">
    <text evidence="5">Belongs to the protein N5-glutamine methyltransferase family. PrmC subfamily.</text>
</comment>
<keyword evidence="1 5" id="KW-0489">Methyltransferase</keyword>
<dbReference type="Pfam" id="PF17827">
    <property type="entry name" value="PrmC_N"/>
    <property type="match status" value="1"/>
</dbReference>
<accession>A0A0H4WUS6</accession>
<dbReference type="InterPro" id="IPR029063">
    <property type="entry name" value="SAM-dependent_MTases_sf"/>
</dbReference>
<evidence type="ECO:0000256" key="3">
    <source>
        <dbReference type="ARBA" id="ARBA00022691"/>
    </source>
</evidence>
<dbReference type="OrthoDB" id="9800643at2"/>
<dbReference type="Gene3D" id="1.10.8.10">
    <property type="entry name" value="DNA helicase RuvA subunit, C-terminal domain"/>
    <property type="match status" value="1"/>
</dbReference>
<evidence type="ECO:0000256" key="2">
    <source>
        <dbReference type="ARBA" id="ARBA00022679"/>
    </source>
</evidence>
<comment type="caution">
    <text evidence="5">Lacks conserved residue(s) required for the propagation of feature annotation.</text>
</comment>